<dbReference type="SUPFAM" id="SSF47807">
    <property type="entry name" value="5' to 3' exonuclease, C-terminal subdomain"/>
    <property type="match status" value="1"/>
</dbReference>
<evidence type="ECO:0000259" key="3">
    <source>
        <dbReference type="SMART" id="SM00475"/>
    </source>
</evidence>
<name>A0A0F9Q2W8_9ZZZZ</name>
<comment type="caution">
    <text evidence="4">The sequence shown here is derived from an EMBL/GenBank/DDBJ whole genome shotgun (WGS) entry which is preliminary data.</text>
</comment>
<organism evidence="4">
    <name type="scientific">marine sediment metagenome</name>
    <dbReference type="NCBI Taxonomy" id="412755"/>
    <lineage>
        <taxon>unclassified sequences</taxon>
        <taxon>metagenomes</taxon>
        <taxon>ecological metagenomes</taxon>
    </lineage>
</organism>
<protein>
    <recommendedName>
        <fullName evidence="3">5'-3' exonuclease domain-containing protein</fullName>
    </recommendedName>
</protein>
<dbReference type="GO" id="GO:0017108">
    <property type="term" value="F:5'-flap endonuclease activity"/>
    <property type="evidence" value="ECO:0007669"/>
    <property type="project" value="InterPro"/>
</dbReference>
<dbReference type="GO" id="GO:0003677">
    <property type="term" value="F:DNA binding"/>
    <property type="evidence" value="ECO:0007669"/>
    <property type="project" value="InterPro"/>
</dbReference>
<dbReference type="PANTHER" id="PTHR42646">
    <property type="entry name" value="FLAP ENDONUCLEASE XNI"/>
    <property type="match status" value="1"/>
</dbReference>
<dbReference type="AlphaFoldDB" id="A0A0F9Q2W8"/>
<dbReference type="SMART" id="SM00475">
    <property type="entry name" value="53EXOc"/>
    <property type="match status" value="1"/>
</dbReference>
<dbReference type="SUPFAM" id="SSF88723">
    <property type="entry name" value="PIN domain-like"/>
    <property type="match status" value="1"/>
</dbReference>
<evidence type="ECO:0000313" key="4">
    <source>
        <dbReference type="EMBL" id="KKN31317.1"/>
    </source>
</evidence>
<proteinExistence type="predicted"/>
<evidence type="ECO:0000256" key="1">
    <source>
        <dbReference type="ARBA" id="ARBA00022722"/>
    </source>
</evidence>
<dbReference type="Gene3D" id="1.10.150.20">
    <property type="entry name" value="5' to 3' exonuclease, C-terminal subdomain"/>
    <property type="match status" value="1"/>
</dbReference>
<dbReference type="InterPro" id="IPR036279">
    <property type="entry name" value="5-3_exonuclease_C_sf"/>
</dbReference>
<dbReference type="GO" id="GO:0008409">
    <property type="term" value="F:5'-3' exonuclease activity"/>
    <property type="evidence" value="ECO:0007669"/>
    <property type="project" value="InterPro"/>
</dbReference>
<dbReference type="InterPro" id="IPR038969">
    <property type="entry name" value="FEN"/>
</dbReference>
<accession>A0A0F9Q2W8</accession>
<evidence type="ECO:0000256" key="2">
    <source>
        <dbReference type="ARBA" id="ARBA00022801"/>
    </source>
</evidence>
<feature type="domain" description="5'-3' exonuclease" evidence="3">
    <location>
        <begin position="6"/>
        <end position="270"/>
    </location>
</feature>
<dbReference type="Gene3D" id="3.40.50.1010">
    <property type="entry name" value="5'-nuclease"/>
    <property type="match status" value="1"/>
</dbReference>
<dbReference type="GO" id="GO:0033567">
    <property type="term" value="P:DNA replication, Okazaki fragment processing"/>
    <property type="evidence" value="ECO:0007669"/>
    <property type="project" value="InterPro"/>
</dbReference>
<dbReference type="PANTHER" id="PTHR42646:SF2">
    <property type="entry name" value="5'-3' EXONUCLEASE FAMILY PROTEIN"/>
    <property type="match status" value="1"/>
</dbReference>
<dbReference type="InterPro" id="IPR002421">
    <property type="entry name" value="5-3_exonuclease"/>
</dbReference>
<dbReference type="Pfam" id="PF02739">
    <property type="entry name" value="5_3_exonuc_N"/>
    <property type="match status" value="1"/>
</dbReference>
<keyword evidence="2" id="KW-0378">Hydrolase</keyword>
<gene>
    <name evidence="4" type="ORF">LCGC14_0825220</name>
</gene>
<dbReference type="InterPro" id="IPR029060">
    <property type="entry name" value="PIN-like_dom_sf"/>
</dbReference>
<reference evidence="4" key="1">
    <citation type="journal article" date="2015" name="Nature">
        <title>Complex archaea that bridge the gap between prokaryotes and eukaryotes.</title>
        <authorList>
            <person name="Spang A."/>
            <person name="Saw J.H."/>
            <person name="Jorgensen S.L."/>
            <person name="Zaremba-Niedzwiedzka K."/>
            <person name="Martijn J."/>
            <person name="Lind A.E."/>
            <person name="van Eijk R."/>
            <person name="Schleper C."/>
            <person name="Guy L."/>
            <person name="Ettema T.J."/>
        </authorList>
    </citation>
    <scope>NUCLEOTIDE SEQUENCE</scope>
</reference>
<dbReference type="InterPro" id="IPR020046">
    <property type="entry name" value="5-3_exonucl_a-hlix_arch_N"/>
</dbReference>
<sequence length="318" mass="38094">MMEKYNKILIDGNNLFCRNWFVFKDSLVQLENGQTLISGPIKGSLASIKRLEKMFGAKDCQIFILWDNANSKCELRKQIDPDYKLNREKKKAIFYRSLNYLQFVLLYYKPNYSILFRHTFEADDLVKPLISKFSEYDKILLCSEDMDWSRLISQNINWYANKKLFDRHGFQKKYKFYPDGNNVTLFKTIRGDKSDSIPIGIKKIRLENLIKLLNDFDDIYDLLDGYENVNYLTPAWKDKIRENESRLRLNYQLADFLNISAKDIEQYIFKSEYSPRILFLLLKTLGYKLSEMADYTKDYHTKETYDSKTFFKYHKLKR</sequence>
<keyword evidence="1" id="KW-0540">Nuclease</keyword>
<dbReference type="EMBL" id="LAZR01002339">
    <property type="protein sequence ID" value="KKN31317.1"/>
    <property type="molecule type" value="Genomic_DNA"/>
</dbReference>